<evidence type="ECO:0000313" key="3">
    <source>
        <dbReference type="Proteomes" id="UP000006038"/>
    </source>
</evidence>
<evidence type="ECO:0000256" key="1">
    <source>
        <dbReference type="SAM" id="MobiDB-lite"/>
    </source>
</evidence>
<organism evidence="2">
    <name type="scientific">Oryza brachyantha</name>
    <name type="common">malo sina</name>
    <dbReference type="NCBI Taxonomy" id="4533"/>
    <lineage>
        <taxon>Eukaryota</taxon>
        <taxon>Viridiplantae</taxon>
        <taxon>Streptophyta</taxon>
        <taxon>Embryophyta</taxon>
        <taxon>Tracheophyta</taxon>
        <taxon>Spermatophyta</taxon>
        <taxon>Magnoliopsida</taxon>
        <taxon>Liliopsida</taxon>
        <taxon>Poales</taxon>
        <taxon>Poaceae</taxon>
        <taxon>BOP clade</taxon>
        <taxon>Oryzoideae</taxon>
        <taxon>Oryzeae</taxon>
        <taxon>Oryzinae</taxon>
        <taxon>Oryza</taxon>
    </lineage>
</organism>
<accession>J3MJY5</accession>
<dbReference type="HOGENOM" id="CLU_2201037_0_0_1"/>
<dbReference type="Gene3D" id="3.40.50.300">
    <property type="entry name" value="P-loop containing nucleotide triphosphate hydrolases"/>
    <property type="match status" value="1"/>
</dbReference>
<dbReference type="AlphaFoldDB" id="J3MJY5"/>
<dbReference type="STRING" id="4533.J3MJY5"/>
<reference evidence="2" key="1">
    <citation type="journal article" date="2013" name="Nat. Commun.">
        <title>Whole-genome sequencing of Oryza brachyantha reveals mechanisms underlying Oryza genome evolution.</title>
        <authorList>
            <person name="Chen J."/>
            <person name="Huang Q."/>
            <person name="Gao D."/>
            <person name="Wang J."/>
            <person name="Lang Y."/>
            <person name="Liu T."/>
            <person name="Li B."/>
            <person name="Bai Z."/>
            <person name="Luis Goicoechea J."/>
            <person name="Liang C."/>
            <person name="Chen C."/>
            <person name="Zhang W."/>
            <person name="Sun S."/>
            <person name="Liao Y."/>
            <person name="Zhang X."/>
            <person name="Yang L."/>
            <person name="Song C."/>
            <person name="Wang M."/>
            <person name="Shi J."/>
            <person name="Liu G."/>
            <person name="Liu J."/>
            <person name="Zhou H."/>
            <person name="Zhou W."/>
            <person name="Yu Q."/>
            <person name="An N."/>
            <person name="Chen Y."/>
            <person name="Cai Q."/>
            <person name="Wang B."/>
            <person name="Liu B."/>
            <person name="Min J."/>
            <person name="Huang Y."/>
            <person name="Wu H."/>
            <person name="Li Z."/>
            <person name="Zhang Y."/>
            <person name="Yin Y."/>
            <person name="Song W."/>
            <person name="Jiang J."/>
            <person name="Jackson S.A."/>
            <person name="Wing R.A."/>
            <person name="Wang J."/>
            <person name="Chen M."/>
        </authorList>
    </citation>
    <scope>NUCLEOTIDE SEQUENCE [LARGE SCALE GENOMIC DNA]</scope>
    <source>
        <strain evidence="2">cv. IRGC 101232</strain>
    </source>
</reference>
<evidence type="ECO:0008006" key="4">
    <source>
        <dbReference type="Google" id="ProtNLM"/>
    </source>
</evidence>
<protein>
    <recommendedName>
        <fullName evidence="4">Helicase ATP-binding domain-containing protein</fullName>
    </recommendedName>
</protein>
<dbReference type="EnsemblPlants" id="OB07G17170.1">
    <property type="protein sequence ID" value="OB07G17170.1"/>
    <property type="gene ID" value="OB07G17170"/>
</dbReference>
<name>J3MJY5_ORYBR</name>
<feature type="region of interest" description="Disordered" evidence="1">
    <location>
        <begin position="89"/>
        <end position="108"/>
    </location>
</feature>
<dbReference type="InterPro" id="IPR027417">
    <property type="entry name" value="P-loop_NTPase"/>
</dbReference>
<dbReference type="SUPFAM" id="SSF52540">
    <property type="entry name" value="P-loop containing nucleoside triphosphate hydrolases"/>
    <property type="match status" value="1"/>
</dbReference>
<dbReference type="eggNOG" id="KOG0345">
    <property type="taxonomic scope" value="Eukaryota"/>
</dbReference>
<dbReference type="Gramene" id="OB07G17170.1">
    <property type="protein sequence ID" value="OB07G17170.1"/>
    <property type="gene ID" value="OB07G17170"/>
</dbReference>
<reference evidence="2" key="2">
    <citation type="submission" date="2013-04" db="UniProtKB">
        <authorList>
            <consortium name="EnsemblPlants"/>
        </authorList>
    </citation>
    <scope>IDENTIFICATION</scope>
</reference>
<proteinExistence type="predicted"/>
<dbReference type="Proteomes" id="UP000006038">
    <property type="component" value="Chromosome 7"/>
</dbReference>
<dbReference type="PROSITE" id="PS00039">
    <property type="entry name" value="DEAD_ATP_HELICASE"/>
    <property type="match status" value="1"/>
</dbReference>
<dbReference type="InterPro" id="IPR000629">
    <property type="entry name" value="RNA-helicase_DEAD-box_CS"/>
</dbReference>
<evidence type="ECO:0000313" key="2">
    <source>
        <dbReference type="EnsemblPlants" id="OB07G17170.1"/>
    </source>
</evidence>
<sequence length="108" mass="12119">MVKSLSLHLHVCKQFFIMDEADRLLALGFRKRITSIISKLPKPRRLGLLLATQTEAKPTSKDGAQKELGPSKTLLGIRLEILPADAEKKKERKNTELATTAKIDNRDL</sequence>
<keyword evidence="3" id="KW-1185">Reference proteome</keyword>